<organism evidence="16 17">
    <name type="scientific">Neptunomonas phycophila</name>
    <dbReference type="NCBI Taxonomy" id="1572645"/>
    <lineage>
        <taxon>Bacteria</taxon>
        <taxon>Pseudomonadati</taxon>
        <taxon>Pseudomonadota</taxon>
        <taxon>Gammaproteobacteria</taxon>
        <taxon>Oceanospirillales</taxon>
        <taxon>Oceanospirillaceae</taxon>
        <taxon>Neptunomonas</taxon>
    </lineage>
</organism>
<comment type="subcellular location">
    <subcellularLocation>
        <location evidence="2">Cell membrane</location>
        <topology evidence="2">Multi-pass membrane protein</topology>
    </subcellularLocation>
</comment>
<keyword evidence="10" id="KW-0067">ATP-binding</keyword>
<keyword evidence="13 14" id="KW-0472">Membrane</keyword>
<evidence type="ECO:0000256" key="1">
    <source>
        <dbReference type="ARBA" id="ARBA00000085"/>
    </source>
</evidence>
<dbReference type="AlphaFoldDB" id="A0AAW7XPY2"/>
<dbReference type="GO" id="GO:0000155">
    <property type="term" value="F:phosphorelay sensor kinase activity"/>
    <property type="evidence" value="ECO:0007669"/>
    <property type="project" value="InterPro"/>
</dbReference>
<evidence type="ECO:0000256" key="7">
    <source>
        <dbReference type="ARBA" id="ARBA00022692"/>
    </source>
</evidence>
<dbReference type="InterPro" id="IPR004358">
    <property type="entry name" value="Sig_transdc_His_kin-like_C"/>
</dbReference>
<proteinExistence type="predicted"/>
<evidence type="ECO:0000259" key="15">
    <source>
        <dbReference type="PROSITE" id="PS50109"/>
    </source>
</evidence>
<dbReference type="InterPro" id="IPR003661">
    <property type="entry name" value="HisK_dim/P_dom"/>
</dbReference>
<keyword evidence="12" id="KW-0902">Two-component regulatory system</keyword>
<dbReference type="EMBL" id="JAUOPG010000010">
    <property type="protein sequence ID" value="MDO6454860.1"/>
    <property type="molecule type" value="Genomic_DNA"/>
</dbReference>
<dbReference type="Gene3D" id="1.10.287.130">
    <property type="match status" value="1"/>
</dbReference>
<dbReference type="EC" id="2.7.13.3" evidence="3"/>
<comment type="caution">
    <text evidence="16">The sequence shown here is derived from an EMBL/GenBank/DDBJ whole genome shotgun (WGS) entry which is preliminary data.</text>
</comment>
<dbReference type="GeneID" id="89455774"/>
<keyword evidence="8" id="KW-0547">Nucleotide-binding</keyword>
<dbReference type="SUPFAM" id="SSF47384">
    <property type="entry name" value="Homodimeric domain of signal transducing histidine kinase"/>
    <property type="match status" value="1"/>
</dbReference>
<protein>
    <recommendedName>
        <fullName evidence="3">histidine kinase</fullName>
        <ecNumber evidence="3">2.7.13.3</ecNumber>
    </recommendedName>
</protein>
<keyword evidence="11 14" id="KW-1133">Transmembrane helix</keyword>
<dbReference type="SMART" id="SM00388">
    <property type="entry name" value="HisKA"/>
    <property type="match status" value="1"/>
</dbReference>
<keyword evidence="9 16" id="KW-0418">Kinase</keyword>
<keyword evidence="7 14" id="KW-0812">Transmembrane</keyword>
<evidence type="ECO:0000256" key="12">
    <source>
        <dbReference type="ARBA" id="ARBA00023012"/>
    </source>
</evidence>
<feature type="transmembrane region" description="Helical" evidence="14">
    <location>
        <begin position="167"/>
        <end position="189"/>
    </location>
</feature>
<dbReference type="GO" id="GO:0005886">
    <property type="term" value="C:plasma membrane"/>
    <property type="evidence" value="ECO:0007669"/>
    <property type="project" value="UniProtKB-SubCell"/>
</dbReference>
<dbReference type="CDD" id="cd00082">
    <property type="entry name" value="HisKA"/>
    <property type="match status" value="1"/>
</dbReference>
<dbReference type="SUPFAM" id="SSF55874">
    <property type="entry name" value="ATPase domain of HSP90 chaperone/DNA topoisomerase II/histidine kinase"/>
    <property type="match status" value="1"/>
</dbReference>
<evidence type="ECO:0000313" key="16">
    <source>
        <dbReference type="EMBL" id="MDO6454860.1"/>
    </source>
</evidence>
<evidence type="ECO:0000313" key="17">
    <source>
        <dbReference type="Proteomes" id="UP001169862"/>
    </source>
</evidence>
<keyword evidence="6" id="KW-0808">Transferase</keyword>
<dbReference type="InterPro" id="IPR050398">
    <property type="entry name" value="HssS/ArlS-like"/>
</dbReference>
<keyword evidence="5" id="KW-0597">Phosphoprotein</keyword>
<dbReference type="Gene3D" id="3.30.565.10">
    <property type="entry name" value="Histidine kinase-like ATPase, C-terminal domain"/>
    <property type="match status" value="1"/>
</dbReference>
<dbReference type="InterPro" id="IPR036097">
    <property type="entry name" value="HisK_dim/P_sf"/>
</dbReference>
<evidence type="ECO:0000256" key="4">
    <source>
        <dbReference type="ARBA" id="ARBA00022475"/>
    </source>
</evidence>
<comment type="catalytic activity">
    <reaction evidence="1">
        <text>ATP + protein L-histidine = ADP + protein N-phospho-L-histidine.</text>
        <dbReference type="EC" id="2.7.13.3"/>
    </reaction>
</comment>
<evidence type="ECO:0000256" key="9">
    <source>
        <dbReference type="ARBA" id="ARBA00022777"/>
    </source>
</evidence>
<evidence type="ECO:0000256" key="6">
    <source>
        <dbReference type="ARBA" id="ARBA00022679"/>
    </source>
</evidence>
<dbReference type="InterPro" id="IPR005467">
    <property type="entry name" value="His_kinase_dom"/>
</dbReference>
<dbReference type="InterPro" id="IPR003594">
    <property type="entry name" value="HATPase_dom"/>
</dbReference>
<dbReference type="Pfam" id="PF00512">
    <property type="entry name" value="HisKA"/>
    <property type="match status" value="1"/>
</dbReference>
<feature type="domain" description="Histidine kinase" evidence="15">
    <location>
        <begin position="247"/>
        <end position="463"/>
    </location>
</feature>
<evidence type="ECO:0000256" key="13">
    <source>
        <dbReference type="ARBA" id="ARBA00023136"/>
    </source>
</evidence>
<evidence type="ECO:0000256" key="3">
    <source>
        <dbReference type="ARBA" id="ARBA00012438"/>
    </source>
</evidence>
<dbReference type="Pfam" id="PF02518">
    <property type="entry name" value="HATPase_c"/>
    <property type="match status" value="1"/>
</dbReference>
<dbReference type="PANTHER" id="PTHR45528">
    <property type="entry name" value="SENSOR HISTIDINE KINASE CPXA"/>
    <property type="match status" value="1"/>
</dbReference>
<reference evidence="16" key="1">
    <citation type="submission" date="2023-07" db="EMBL/GenBank/DDBJ databases">
        <title>Genome content predicts the carbon catabolic preferences of heterotrophic bacteria.</title>
        <authorList>
            <person name="Gralka M."/>
        </authorList>
    </citation>
    <scope>NUCLEOTIDE SEQUENCE</scope>
    <source>
        <strain evidence="16">I2M16</strain>
    </source>
</reference>
<dbReference type="RefSeq" id="WP_075171766.1">
    <property type="nucleotide sequence ID" value="NZ_CP041336.1"/>
</dbReference>
<dbReference type="SMART" id="SM00387">
    <property type="entry name" value="HATPase_c"/>
    <property type="match status" value="1"/>
</dbReference>
<evidence type="ECO:0000256" key="5">
    <source>
        <dbReference type="ARBA" id="ARBA00022553"/>
    </source>
</evidence>
<dbReference type="PANTHER" id="PTHR45528:SF1">
    <property type="entry name" value="SENSOR HISTIDINE KINASE CPXA"/>
    <property type="match status" value="1"/>
</dbReference>
<feature type="transmembrane region" description="Helical" evidence="14">
    <location>
        <begin position="12"/>
        <end position="32"/>
    </location>
</feature>
<evidence type="ECO:0000256" key="14">
    <source>
        <dbReference type="SAM" id="Phobius"/>
    </source>
</evidence>
<dbReference type="PROSITE" id="PS50109">
    <property type="entry name" value="HIS_KIN"/>
    <property type="match status" value="1"/>
</dbReference>
<evidence type="ECO:0000256" key="11">
    <source>
        <dbReference type="ARBA" id="ARBA00022989"/>
    </source>
</evidence>
<evidence type="ECO:0000256" key="2">
    <source>
        <dbReference type="ARBA" id="ARBA00004651"/>
    </source>
</evidence>
<sequence length="464" mass="52178">MSFNAFWQPRSLKRLVMIAFILIITPIGFMLYKTSDVLEAQLQLSYLQTQNAIEMSQQGSLLERSAEDIVRSANQYQIVQSDTLRERLNEQINAFRNLLAVQTFLTEKNTTLVKFTQILNNIENNPASEFINDLPLMSRELAELNVKEMGVRFSELQENAKLTRNALWIQTGLLIFATLILMLLLSTIISKPIAGLITRIKAIGRREPLPNTPLKGPAEIMQLDEQLQWLDTHLTELEAAKGQFIQHISHELKTPLTTIREGADLLEEQVPGPLNNRQTHVVSLIRNSSLNLQSLIEQLLDYNQLQQSYTLKKDKVNIQKLVMSSLSSLQLLIAEKDLTVTVPESAPIIEVDRSMLQRVVNNLISNAVYYTDKNGQISIGTKTIKDNLIIDVSNSGQPIPEDDTQRIFEPFFQGSKRRTGSMKGTGIGLSIAKEAASAMSGDLTLIENSKGCIVFRLRIPLEPV</sequence>
<keyword evidence="4" id="KW-1003">Cell membrane</keyword>
<dbReference type="PRINTS" id="PR00344">
    <property type="entry name" value="BCTRLSENSOR"/>
</dbReference>
<evidence type="ECO:0000256" key="10">
    <source>
        <dbReference type="ARBA" id="ARBA00022840"/>
    </source>
</evidence>
<dbReference type="InterPro" id="IPR036890">
    <property type="entry name" value="HATPase_C_sf"/>
</dbReference>
<gene>
    <name evidence="16" type="ORF">Q4490_14910</name>
</gene>
<dbReference type="GO" id="GO:0005524">
    <property type="term" value="F:ATP binding"/>
    <property type="evidence" value="ECO:0007669"/>
    <property type="project" value="UniProtKB-KW"/>
</dbReference>
<evidence type="ECO:0000256" key="8">
    <source>
        <dbReference type="ARBA" id="ARBA00022741"/>
    </source>
</evidence>
<name>A0AAW7XPY2_9GAMM</name>
<dbReference type="Proteomes" id="UP001169862">
    <property type="component" value="Unassembled WGS sequence"/>
</dbReference>
<accession>A0AAW7XPY2</accession>